<name>A0A0F4YQM8_RASE3</name>
<accession>A0A0F4YQM8</accession>
<feature type="compositionally biased region" description="Basic and acidic residues" evidence="1">
    <location>
        <begin position="604"/>
        <end position="613"/>
    </location>
</feature>
<gene>
    <name evidence="2" type="ORF">T310_5562</name>
</gene>
<keyword evidence="3" id="KW-1185">Reference proteome</keyword>
<dbReference type="PANTHER" id="PTHR37535">
    <property type="entry name" value="FLUG DOMAIN PROTEIN"/>
    <property type="match status" value="1"/>
</dbReference>
<evidence type="ECO:0000256" key="1">
    <source>
        <dbReference type="SAM" id="MobiDB-lite"/>
    </source>
</evidence>
<comment type="caution">
    <text evidence="2">The sequence shown here is derived from an EMBL/GenBank/DDBJ whole genome shotgun (WGS) entry which is preliminary data.</text>
</comment>
<feature type="compositionally biased region" description="Basic and acidic residues" evidence="1">
    <location>
        <begin position="188"/>
        <end position="198"/>
    </location>
</feature>
<dbReference type="PANTHER" id="PTHR37535:SF2">
    <property type="entry name" value="FINGER DOMAIN PROTEIN, PUTATIVE (AFU_ORTHOLOGUE AFUA_6G09300)-RELATED"/>
    <property type="match status" value="1"/>
</dbReference>
<organism evidence="2 3">
    <name type="scientific">Rasamsonia emersonii (strain ATCC 16479 / CBS 393.64 / IMI 116815)</name>
    <dbReference type="NCBI Taxonomy" id="1408163"/>
    <lineage>
        <taxon>Eukaryota</taxon>
        <taxon>Fungi</taxon>
        <taxon>Dikarya</taxon>
        <taxon>Ascomycota</taxon>
        <taxon>Pezizomycotina</taxon>
        <taxon>Eurotiomycetes</taxon>
        <taxon>Eurotiomycetidae</taxon>
        <taxon>Eurotiales</taxon>
        <taxon>Trichocomaceae</taxon>
        <taxon>Rasamsonia</taxon>
    </lineage>
</organism>
<sequence>MTRQRRREKVDGSPEDDTDLTSDDEDQQDCKDLAEFFADNEYPPEYYIQQLENFDETIYNQEDYRPETLLLLDRVERQWHGFCAYTWRDPVNSYTTLSIGTLHIFLEWVLNLRRGEGGRRLRGIKKKSSLETFWKVFRLVHERATGSKINPVITCQMHRVRISIRPKERPEPGSTRDMSQQLTALGHSDSRKEVPIEEKGPREVGHLAGLTTNRPQAILDLCYRHIQVTLLQDPCSGPHRILIEFTFEFTKEFLGAKDNPHVFLLGLLFADRAFHRVEGQEVLVSAEQLLHLNIHPECNELRLLLDPALDDVPVFRQSLQTLQGTAILADQALPYSTLLPWVKKVGALTGFQQIARPYSLQYGAGKALDNSGSVSDALWNLIMHHADTRTFLKYYLSRRIDQDLAGIIRGLDPQEEMMRAACRMSRTIDPNRPQELTTAQSSSVNQHPDIQELICRRDDLGRRLGRPLARHKGTAKYDLYQKLNCELARARQRAQDALLVELQDKYDQEQPMLEVQRQLSGVKLSETVNHSLEQYEEVPLPQRRLIEALLTLPRPTLEEEMLRWTKAIDAITAYCLFDEGDTCRIAHEKRRRDSGPIDAEETEDSPKPNRESGSKPTLSQRELKLQAAVLCIGRKTAVVLFHLCWEV</sequence>
<dbReference type="Pfam" id="PF11917">
    <property type="entry name" value="DUF3435"/>
    <property type="match status" value="1"/>
</dbReference>
<dbReference type="STRING" id="1408163.A0A0F4YQM8"/>
<feature type="region of interest" description="Disordered" evidence="1">
    <location>
        <begin position="587"/>
        <end position="619"/>
    </location>
</feature>
<feature type="compositionally biased region" description="Polar residues" evidence="1">
    <location>
        <begin position="434"/>
        <end position="448"/>
    </location>
</feature>
<dbReference type="Proteomes" id="UP000053958">
    <property type="component" value="Unassembled WGS sequence"/>
</dbReference>
<feature type="region of interest" description="Disordered" evidence="1">
    <location>
        <begin position="1"/>
        <end position="26"/>
    </location>
</feature>
<dbReference type="GeneID" id="25317906"/>
<dbReference type="OrthoDB" id="4222077at2759"/>
<feature type="region of interest" description="Disordered" evidence="1">
    <location>
        <begin position="428"/>
        <end position="448"/>
    </location>
</feature>
<dbReference type="EMBL" id="LASV01000261">
    <property type="protein sequence ID" value="KKA20400.1"/>
    <property type="molecule type" value="Genomic_DNA"/>
</dbReference>
<feature type="region of interest" description="Disordered" evidence="1">
    <location>
        <begin position="165"/>
        <end position="198"/>
    </location>
</feature>
<proteinExistence type="predicted"/>
<dbReference type="AlphaFoldDB" id="A0A0F4YQM8"/>
<protein>
    <submittedName>
        <fullName evidence="2">Uncharacterized protein</fullName>
    </submittedName>
</protein>
<feature type="compositionally biased region" description="Acidic residues" evidence="1">
    <location>
        <begin position="13"/>
        <end position="26"/>
    </location>
</feature>
<dbReference type="RefSeq" id="XP_013327012.1">
    <property type="nucleotide sequence ID" value="XM_013471558.1"/>
</dbReference>
<dbReference type="InterPro" id="IPR021842">
    <property type="entry name" value="DUF3435"/>
</dbReference>
<evidence type="ECO:0000313" key="2">
    <source>
        <dbReference type="EMBL" id="KKA20400.1"/>
    </source>
</evidence>
<reference evidence="2 3" key="1">
    <citation type="submission" date="2015-04" db="EMBL/GenBank/DDBJ databases">
        <authorList>
            <person name="Heijne W.H."/>
            <person name="Fedorova N.D."/>
            <person name="Nierman W.C."/>
            <person name="Vollebregt A.W."/>
            <person name="Zhao Z."/>
            <person name="Wu L."/>
            <person name="Kumar M."/>
            <person name="Stam H."/>
            <person name="van den Berg M.A."/>
            <person name="Pel H.J."/>
        </authorList>
    </citation>
    <scope>NUCLEOTIDE SEQUENCE [LARGE SCALE GENOMIC DNA]</scope>
    <source>
        <strain evidence="2 3">CBS 393.64</strain>
    </source>
</reference>
<evidence type="ECO:0000313" key="3">
    <source>
        <dbReference type="Proteomes" id="UP000053958"/>
    </source>
</evidence>